<evidence type="ECO:0000259" key="2">
    <source>
        <dbReference type="Pfam" id="PF09762"/>
    </source>
</evidence>
<feature type="coiled-coil region" evidence="1">
    <location>
        <begin position="303"/>
        <end position="337"/>
    </location>
</feature>
<evidence type="ECO:0000256" key="1">
    <source>
        <dbReference type="SAM" id="Coils"/>
    </source>
</evidence>
<proteinExistence type="predicted"/>
<dbReference type="AlphaFoldDB" id="A0A7S4N5E4"/>
<dbReference type="PANTHER" id="PTHR16441:SF0">
    <property type="entry name" value="COILED-COIL DOMAIN-CONTAINING PROTEIN 93"/>
    <property type="match status" value="1"/>
</dbReference>
<organism evidence="3">
    <name type="scientific">Paramoeba aestuarina</name>
    <dbReference type="NCBI Taxonomy" id="180227"/>
    <lineage>
        <taxon>Eukaryota</taxon>
        <taxon>Amoebozoa</taxon>
        <taxon>Discosea</taxon>
        <taxon>Flabellinia</taxon>
        <taxon>Dactylopodida</taxon>
        <taxon>Paramoebidae</taxon>
        <taxon>Paramoeba</taxon>
    </lineage>
</organism>
<feature type="domain" description="CCDC93 coiled-coil" evidence="2">
    <location>
        <begin position="2"/>
        <end position="367"/>
    </location>
</feature>
<evidence type="ECO:0000313" key="3">
    <source>
        <dbReference type="EMBL" id="CAE2266099.1"/>
    </source>
</evidence>
<gene>
    <name evidence="3" type="ORF">NAES01612_LOCUS826</name>
</gene>
<name>A0A7S4N5E4_9EUKA</name>
<dbReference type="EMBL" id="HBKR01001325">
    <property type="protein sequence ID" value="CAE2266099.1"/>
    <property type="molecule type" value="Transcribed_RNA"/>
</dbReference>
<dbReference type="InterPro" id="IPR039116">
    <property type="entry name" value="CCDC93"/>
</dbReference>
<feature type="coiled-coil region" evidence="1">
    <location>
        <begin position="46"/>
        <end position="190"/>
    </location>
</feature>
<dbReference type="Pfam" id="PF09762">
    <property type="entry name" value="CCDC93_CC"/>
    <property type="match status" value="1"/>
</dbReference>
<dbReference type="GO" id="GO:0006893">
    <property type="term" value="P:Golgi to plasma membrane transport"/>
    <property type="evidence" value="ECO:0007669"/>
    <property type="project" value="TreeGrafter"/>
</dbReference>
<protein>
    <recommendedName>
        <fullName evidence="2">CCDC93 coiled-coil domain-containing protein</fullName>
    </recommendedName>
</protein>
<sequence>MEEQQQKKIDELMEKMDAFEADQSKVSGARVGDILNFQSSELMQVVQMHQEEHEKIRAQLEEVMSAEDFSELQHKRQMEKRAQKMAKLQERMEEIAEEYTTTKEELEEVFTALEKHKNLNQRIVEEIDRLNALETPENSADLKTLKALVSLNESLKQQEKDFRQSCQKERKRLQELLANDKLTAEDEEELQRIEMIEQTYKDDCERLNQMRSLNAKKTRDIVMVKRKIDEIPSRTESTQYQQALLDLYEQVDAKLNETRQYYSTYNTLSNTLEFWHSEVQLMESISGNYKTAMKNDKTKEMFVKQLEEKLTIVEGNIKKANDKLMNEKTTLDEVKRKYGALLEKERAYYKATKDFQEECALNERLQEE</sequence>
<accession>A0A7S4N5E4</accession>
<dbReference type="PANTHER" id="PTHR16441">
    <property type="entry name" value="FIDIPIDINE"/>
    <property type="match status" value="1"/>
</dbReference>
<keyword evidence="1" id="KW-0175">Coiled coil</keyword>
<reference evidence="3" key="1">
    <citation type="submission" date="2021-01" db="EMBL/GenBank/DDBJ databases">
        <authorList>
            <person name="Corre E."/>
            <person name="Pelletier E."/>
            <person name="Niang G."/>
            <person name="Scheremetjew M."/>
            <person name="Finn R."/>
            <person name="Kale V."/>
            <person name="Holt S."/>
            <person name="Cochrane G."/>
            <person name="Meng A."/>
            <person name="Brown T."/>
            <person name="Cohen L."/>
        </authorList>
    </citation>
    <scope>NUCLEOTIDE SEQUENCE</scope>
    <source>
        <strain evidence="3">SoJaBio B1-5/56/2</strain>
    </source>
</reference>
<dbReference type="InterPro" id="IPR019159">
    <property type="entry name" value="CCDC93_CC"/>
</dbReference>